<evidence type="ECO:0000313" key="8">
    <source>
        <dbReference type="EMBL" id="QLL07579.1"/>
    </source>
</evidence>
<comment type="catalytic activity">
    <reaction evidence="5">
        <text>a (3S)-3-hydroxyacyl-CoA = a (2E)-enoyl-CoA + H2O</text>
        <dbReference type="Rhea" id="RHEA:16105"/>
        <dbReference type="ChEBI" id="CHEBI:15377"/>
        <dbReference type="ChEBI" id="CHEBI:57318"/>
        <dbReference type="ChEBI" id="CHEBI:58856"/>
        <dbReference type="EC" id="4.2.1.17"/>
    </reaction>
</comment>
<dbReference type="InterPro" id="IPR014748">
    <property type="entry name" value="Enoyl-CoA_hydra_C"/>
</dbReference>
<comment type="catalytic activity">
    <reaction evidence="6">
        <text>a 4-saturated-(3S)-3-hydroxyacyl-CoA = a (3E)-enoyl-CoA + H2O</text>
        <dbReference type="Rhea" id="RHEA:20724"/>
        <dbReference type="ChEBI" id="CHEBI:15377"/>
        <dbReference type="ChEBI" id="CHEBI:58521"/>
        <dbReference type="ChEBI" id="CHEBI:137480"/>
        <dbReference type="EC" id="4.2.1.17"/>
    </reaction>
</comment>
<reference evidence="9" key="3">
    <citation type="submission" date="2023-07" db="EMBL/GenBank/DDBJ databases">
        <title>Description of Mycobacterium gordonae subsp. intergordonae subsp.nov. and Mycobacterium gordonae subsp. gordonae subsp. nov.</title>
        <authorList>
            <person name="Huang H."/>
        </authorList>
    </citation>
    <scope>NUCLEOTIDE SEQUENCE [LARGE SCALE GENOMIC DNA]</scope>
    <source>
        <strain evidence="9">24</strain>
    </source>
</reference>
<dbReference type="InterPro" id="IPR029045">
    <property type="entry name" value="ClpP/crotonase-like_dom_sf"/>
</dbReference>
<evidence type="ECO:0000256" key="3">
    <source>
        <dbReference type="ARBA" id="ARBA00022832"/>
    </source>
</evidence>
<keyword evidence="4" id="KW-0443">Lipid metabolism</keyword>
<keyword evidence="3" id="KW-0276">Fatty acid metabolism</keyword>
<dbReference type="PROSITE" id="PS00166">
    <property type="entry name" value="ENOYL_COA_HYDRATASE"/>
    <property type="match status" value="1"/>
</dbReference>
<protein>
    <submittedName>
        <fullName evidence="8">Crotonase/enoyl-CoA hydratase family protein</fullName>
    </submittedName>
</protein>
<sequence length="255" mass="26633">MSSRIDVEITVNTAVLTINRPSVRNAIDLATAQQIAAALDDFDRNKVVRTIVITGSGGFFSAGMDLKALAATNERPISDDRGAFGIVEKPPIKPLIAAVEGAALGGGLEIALTADIIVAAQDAKFGLPEVSRGLVATAGGAIRLPTRIPRALALEMIMTGAPISAKRAYEIGLVNHVVPPGTTLAAAREIAGVIARNAPIAVRAAKAVASRSSGWPEADAFTLQRRFTDPVRESADAAEGARAFIEKRPPVWRDA</sequence>
<evidence type="ECO:0000256" key="7">
    <source>
        <dbReference type="RuleBase" id="RU003707"/>
    </source>
</evidence>
<dbReference type="PANTHER" id="PTHR43802:SF1">
    <property type="entry name" value="IP11341P-RELATED"/>
    <property type="match status" value="1"/>
</dbReference>
<dbReference type="CDD" id="cd06558">
    <property type="entry name" value="crotonase-like"/>
    <property type="match status" value="1"/>
</dbReference>
<dbReference type="InterPro" id="IPR001753">
    <property type="entry name" value="Enoyl-CoA_hydra/iso"/>
</dbReference>
<reference evidence="9" key="1">
    <citation type="submission" date="2020-07" db="EMBL/GenBank/DDBJ databases">
        <title>Description of Mycobacterium gordonae subsp. intergordonae subsp.nov. and Mycobacterium gordonae subsp. gordonae subsp. nov.</title>
        <authorList>
            <person name="Yu X."/>
        </authorList>
    </citation>
    <scope>NUCLEOTIDE SEQUENCE [LARGE SCALE GENOMIC DNA]</scope>
    <source>
        <strain evidence="9">24</strain>
    </source>
</reference>
<evidence type="ECO:0000256" key="2">
    <source>
        <dbReference type="ARBA" id="ARBA00005254"/>
    </source>
</evidence>
<gene>
    <name evidence="8" type="ORF">H0P51_00665</name>
</gene>
<dbReference type="Pfam" id="PF00378">
    <property type="entry name" value="ECH_1"/>
    <property type="match status" value="1"/>
</dbReference>
<evidence type="ECO:0000256" key="1">
    <source>
        <dbReference type="ARBA" id="ARBA00002994"/>
    </source>
</evidence>
<dbReference type="GO" id="GO:0006631">
    <property type="term" value="P:fatty acid metabolic process"/>
    <property type="evidence" value="ECO:0007669"/>
    <property type="project" value="UniProtKB-KW"/>
</dbReference>
<comment type="function">
    <text evidence="1">Could possibly oxidize fatty acids using specific components.</text>
</comment>
<dbReference type="InterPro" id="IPR018376">
    <property type="entry name" value="Enoyl-CoA_hyd/isom_CS"/>
</dbReference>
<evidence type="ECO:0000256" key="5">
    <source>
        <dbReference type="ARBA" id="ARBA00023709"/>
    </source>
</evidence>
<dbReference type="AlphaFoldDB" id="A0A7D6ISA3"/>
<name>A0A7D6ISA3_9MYCO</name>
<reference evidence="8 9" key="2">
    <citation type="submission" date="2020-07" db="EMBL/GenBank/DDBJ databases">
        <authorList>
            <person name="Yu X."/>
        </authorList>
    </citation>
    <scope>NUCLEOTIDE SEQUENCE [LARGE SCALE GENOMIC DNA]</scope>
    <source>
        <strain evidence="9">24</strain>
    </source>
</reference>
<dbReference type="Proteomes" id="UP000510682">
    <property type="component" value="Chromosome"/>
</dbReference>
<dbReference type="KEGG" id="mgor:H0P51_00665"/>
<dbReference type="PANTHER" id="PTHR43802">
    <property type="entry name" value="ENOYL-COA HYDRATASE"/>
    <property type="match status" value="1"/>
</dbReference>
<dbReference type="SUPFAM" id="SSF52096">
    <property type="entry name" value="ClpP/crotonase"/>
    <property type="match status" value="1"/>
</dbReference>
<keyword evidence="9" id="KW-1185">Reference proteome</keyword>
<dbReference type="Gene3D" id="3.90.226.10">
    <property type="entry name" value="2-enoyl-CoA Hydratase, Chain A, domain 1"/>
    <property type="match status" value="1"/>
</dbReference>
<dbReference type="NCBIfam" id="NF006100">
    <property type="entry name" value="PRK08252.1"/>
    <property type="match status" value="1"/>
</dbReference>
<dbReference type="EMBL" id="CP059165">
    <property type="protein sequence ID" value="QLL07579.1"/>
    <property type="molecule type" value="Genomic_DNA"/>
</dbReference>
<comment type="similarity">
    <text evidence="2 7">Belongs to the enoyl-CoA hydratase/isomerase family.</text>
</comment>
<dbReference type="RefSeq" id="WP_180916152.1">
    <property type="nucleotide sequence ID" value="NZ_CP059165.1"/>
</dbReference>
<evidence type="ECO:0000313" key="9">
    <source>
        <dbReference type="Proteomes" id="UP000510682"/>
    </source>
</evidence>
<organism evidence="8 9">
    <name type="scientific">Mycobacterium vicinigordonae</name>
    <dbReference type="NCBI Taxonomy" id="1719132"/>
    <lineage>
        <taxon>Bacteria</taxon>
        <taxon>Bacillati</taxon>
        <taxon>Actinomycetota</taxon>
        <taxon>Actinomycetes</taxon>
        <taxon>Mycobacteriales</taxon>
        <taxon>Mycobacteriaceae</taxon>
        <taxon>Mycobacterium</taxon>
    </lineage>
</organism>
<dbReference type="GO" id="GO:0004300">
    <property type="term" value="F:enoyl-CoA hydratase activity"/>
    <property type="evidence" value="ECO:0007669"/>
    <property type="project" value="UniProtKB-EC"/>
</dbReference>
<proteinExistence type="inferred from homology"/>
<accession>A0A7D6ISA3</accession>
<dbReference type="Gene3D" id="1.10.12.10">
    <property type="entry name" value="Lyase 2-enoyl-coa Hydratase, Chain A, domain 2"/>
    <property type="match status" value="1"/>
</dbReference>
<evidence type="ECO:0000256" key="6">
    <source>
        <dbReference type="ARBA" id="ARBA00023717"/>
    </source>
</evidence>
<evidence type="ECO:0000256" key="4">
    <source>
        <dbReference type="ARBA" id="ARBA00023098"/>
    </source>
</evidence>